<dbReference type="GO" id="GO:0005509">
    <property type="term" value="F:calcium ion binding"/>
    <property type="evidence" value="ECO:0007669"/>
    <property type="project" value="InterPro"/>
</dbReference>
<dbReference type="InterPro" id="IPR018502">
    <property type="entry name" value="Annexin_repeat"/>
</dbReference>
<evidence type="ECO:0000256" key="3">
    <source>
        <dbReference type="ARBA" id="ARBA00023216"/>
    </source>
</evidence>
<dbReference type="PROSITE" id="PS51897">
    <property type="entry name" value="ANNEXIN_2"/>
    <property type="match status" value="2"/>
</dbReference>
<evidence type="ECO:0000313" key="6">
    <source>
        <dbReference type="Proteomes" id="UP001497623"/>
    </source>
</evidence>
<dbReference type="GO" id="GO:0005634">
    <property type="term" value="C:nucleus"/>
    <property type="evidence" value="ECO:0007669"/>
    <property type="project" value="TreeGrafter"/>
</dbReference>
<proteinExistence type="inferred from homology"/>
<sequence>MKYLLRVDYMEEDWVSNKVIISISAINGILMVQGLRKNLAGLRIEVTSFLAHFGYSLQILMIKKSLKRSYEENLVDDLKSELGGHFEDVMVALMTPMPLYLAQALHKALKGKQTNAIIEILCTRDKPSIENIKKAYMEEHGTELTEELNTLQSEKFRQFLIAMITEDRSDVAEDLQIAKYLSQKLFDAGAGKSGVLVEDEIIEMLTKFSYPMLRMAFREYFNIHDDEFQNVIETKFPEELKDVMKNVYESITSPPVFFAKQLNNAIAGAGTDDPKLIRLVVSRCEIDMENIKEEYEKLYNETLEKAIKGDTSGDYKKGLLALIGC</sequence>
<comment type="caution">
    <text evidence="5">The sequence shown here is derived from an EMBL/GenBank/DDBJ whole genome shotgun (WGS) entry which is preliminary data.</text>
</comment>
<organism evidence="5 6">
    <name type="scientific">Meganyctiphanes norvegica</name>
    <name type="common">Northern krill</name>
    <name type="synonym">Thysanopoda norvegica</name>
    <dbReference type="NCBI Taxonomy" id="48144"/>
    <lineage>
        <taxon>Eukaryota</taxon>
        <taxon>Metazoa</taxon>
        <taxon>Ecdysozoa</taxon>
        <taxon>Arthropoda</taxon>
        <taxon>Crustacea</taxon>
        <taxon>Multicrustacea</taxon>
        <taxon>Malacostraca</taxon>
        <taxon>Eumalacostraca</taxon>
        <taxon>Eucarida</taxon>
        <taxon>Euphausiacea</taxon>
        <taxon>Euphausiidae</taxon>
        <taxon>Meganyctiphanes</taxon>
    </lineage>
</organism>
<comment type="similarity">
    <text evidence="1 4">Belongs to the annexin family.</text>
</comment>
<dbReference type="Pfam" id="PF00191">
    <property type="entry name" value="Annexin"/>
    <property type="match status" value="3"/>
</dbReference>
<dbReference type="GO" id="GO:0001786">
    <property type="term" value="F:phosphatidylserine binding"/>
    <property type="evidence" value="ECO:0007669"/>
    <property type="project" value="TreeGrafter"/>
</dbReference>
<dbReference type="AlphaFoldDB" id="A0AAV2Q6E3"/>
<dbReference type="InterPro" id="IPR018252">
    <property type="entry name" value="Annexin_repeat_CS"/>
</dbReference>
<dbReference type="GO" id="GO:0032509">
    <property type="term" value="P:endosome transport via multivesicular body sorting pathway"/>
    <property type="evidence" value="ECO:0007669"/>
    <property type="project" value="TreeGrafter"/>
</dbReference>
<name>A0AAV2Q6E3_MEGNR</name>
<protein>
    <recommendedName>
        <fullName evidence="4">Annexin</fullName>
    </recommendedName>
</protein>
<dbReference type="InterPro" id="IPR037104">
    <property type="entry name" value="Annexin_sf"/>
</dbReference>
<dbReference type="GO" id="GO:0005737">
    <property type="term" value="C:cytoplasm"/>
    <property type="evidence" value="ECO:0007669"/>
    <property type="project" value="TreeGrafter"/>
</dbReference>
<keyword evidence="4" id="KW-0106">Calcium</keyword>
<feature type="non-terminal residue" evidence="5">
    <location>
        <position position="325"/>
    </location>
</feature>
<keyword evidence="4" id="KW-0111">Calcium/phospholipid-binding</keyword>
<gene>
    <name evidence="5" type="ORF">MNOR_LOCUS7543</name>
</gene>
<reference evidence="5 6" key="1">
    <citation type="submission" date="2024-05" db="EMBL/GenBank/DDBJ databases">
        <authorList>
            <person name="Wallberg A."/>
        </authorList>
    </citation>
    <scope>NUCLEOTIDE SEQUENCE [LARGE SCALE GENOMIC DNA]</scope>
</reference>
<keyword evidence="2 4" id="KW-0677">Repeat</keyword>
<dbReference type="Proteomes" id="UP001497623">
    <property type="component" value="Unassembled WGS sequence"/>
</dbReference>
<dbReference type="GO" id="GO:0005544">
    <property type="term" value="F:calcium-dependent phospholipid binding"/>
    <property type="evidence" value="ECO:0007669"/>
    <property type="project" value="UniProtKB-KW"/>
</dbReference>
<keyword evidence="3 4" id="KW-0041">Annexin</keyword>
<dbReference type="SUPFAM" id="SSF47874">
    <property type="entry name" value="Annexin"/>
    <property type="match status" value="1"/>
</dbReference>
<dbReference type="GO" id="GO:0012506">
    <property type="term" value="C:vesicle membrane"/>
    <property type="evidence" value="ECO:0007669"/>
    <property type="project" value="TreeGrafter"/>
</dbReference>
<accession>A0AAV2Q6E3</accession>
<dbReference type="PANTHER" id="PTHR10502">
    <property type="entry name" value="ANNEXIN"/>
    <property type="match status" value="1"/>
</dbReference>
<dbReference type="GO" id="GO:0005886">
    <property type="term" value="C:plasma membrane"/>
    <property type="evidence" value="ECO:0007669"/>
    <property type="project" value="TreeGrafter"/>
</dbReference>
<evidence type="ECO:0000256" key="1">
    <source>
        <dbReference type="ARBA" id="ARBA00007831"/>
    </source>
</evidence>
<comment type="domain">
    <text evidence="4">A pair of annexin repeats may form one binding site for calcium and phospholipid.</text>
</comment>
<dbReference type="PRINTS" id="PR00196">
    <property type="entry name" value="ANNEXIN"/>
</dbReference>
<evidence type="ECO:0000256" key="2">
    <source>
        <dbReference type="ARBA" id="ARBA00022737"/>
    </source>
</evidence>
<dbReference type="PROSITE" id="PS00223">
    <property type="entry name" value="ANNEXIN_1"/>
    <property type="match status" value="1"/>
</dbReference>
<dbReference type="PANTHER" id="PTHR10502:SF233">
    <property type="entry name" value="ANNEXIN B9"/>
    <property type="match status" value="1"/>
</dbReference>
<dbReference type="InterPro" id="IPR001464">
    <property type="entry name" value="Annexin"/>
</dbReference>
<dbReference type="SMART" id="SM00335">
    <property type="entry name" value="ANX"/>
    <property type="match status" value="3"/>
</dbReference>
<keyword evidence="6" id="KW-1185">Reference proteome</keyword>
<dbReference type="Gene3D" id="1.10.220.10">
    <property type="entry name" value="Annexin"/>
    <property type="match status" value="4"/>
</dbReference>
<evidence type="ECO:0000313" key="5">
    <source>
        <dbReference type="EMBL" id="CAL4069004.1"/>
    </source>
</evidence>
<evidence type="ECO:0000256" key="4">
    <source>
        <dbReference type="RuleBase" id="RU003540"/>
    </source>
</evidence>
<dbReference type="FunFam" id="1.10.220.10:FF:000001">
    <property type="entry name" value="Annexin"/>
    <property type="match status" value="1"/>
</dbReference>
<dbReference type="EMBL" id="CAXKWB010003340">
    <property type="protein sequence ID" value="CAL4069004.1"/>
    <property type="molecule type" value="Genomic_DNA"/>
</dbReference>